<dbReference type="InterPro" id="IPR001611">
    <property type="entry name" value="Leu-rich_rpt"/>
</dbReference>
<keyword evidence="7" id="KW-0732">Signal</keyword>
<reference evidence="13" key="1">
    <citation type="journal article" date="2018" name="DNA Res.">
        <title>Multiple hybrid de novo genome assembly of finger millet, an orphan allotetraploid crop.</title>
        <authorList>
            <person name="Hatakeyama M."/>
            <person name="Aluri S."/>
            <person name="Balachadran M.T."/>
            <person name="Sivarajan S.R."/>
            <person name="Patrignani A."/>
            <person name="Gruter S."/>
            <person name="Poveda L."/>
            <person name="Shimizu-Inatsugi R."/>
            <person name="Baeten J."/>
            <person name="Francoijs K.J."/>
            <person name="Nataraja K.N."/>
            <person name="Reddy Y.A.N."/>
            <person name="Phadnis S."/>
            <person name="Ravikumar R.L."/>
            <person name="Schlapbach R."/>
            <person name="Sreeman S.M."/>
            <person name="Shimizu K.K."/>
        </authorList>
    </citation>
    <scope>NUCLEOTIDE SEQUENCE</scope>
</reference>
<dbReference type="InterPro" id="IPR003591">
    <property type="entry name" value="Leu-rich_rpt_typical-subtyp"/>
</dbReference>
<evidence type="ECO:0000256" key="12">
    <source>
        <dbReference type="SAM" id="Phobius"/>
    </source>
</evidence>
<sequence>MPLLPEQLRVLDLSRNSLSGPIPSELNGTELVELDVSYNRISGTVPASLCWLQNLSHLDLSNNNLSGHLPQCRNMSLDGLGLTTLILYKNNLSGEFPVLLKHCHAMTFLDLAQNMIYGILPEWIGRKLSSLTHLRLRSNMFSGNIPTQLAQLGELQLLDLAGNRISGSIPRSLGNMTGMTKEHTLGLNPLTEVRSGEIPKEMSYLNGLVNLNLSRNQLTGTIPQNISDLQKLESLDLAMNELSGAIPPSLSNLTSLDYLNMSYNNLSGRIPSGDQLQVLANPVYIYIGNVGLCGPPLSKKCSSADDANNSRQNLLHQEKDLSKITVAVGFVVGSWLVFCSLLMLKTWRSAYFRTIDKAYDVLNVFVAIRLAKHDKNDS</sequence>
<evidence type="ECO:0000256" key="11">
    <source>
        <dbReference type="ARBA" id="ARBA00023180"/>
    </source>
</evidence>
<protein>
    <submittedName>
        <fullName evidence="13">Uncharacterized protein</fullName>
    </submittedName>
</protein>
<dbReference type="EMBL" id="BQKI01000003">
    <property type="protein sequence ID" value="GJM90854.1"/>
    <property type="molecule type" value="Genomic_DNA"/>
</dbReference>
<evidence type="ECO:0000256" key="8">
    <source>
        <dbReference type="ARBA" id="ARBA00022737"/>
    </source>
</evidence>
<dbReference type="PANTHER" id="PTHR48063:SF92">
    <property type="entry name" value="LEUCINE-RICH REPEAT-CONTAINING N-TERMINAL PLANT-TYPE DOMAIN-CONTAINING PROTEIN"/>
    <property type="match status" value="1"/>
</dbReference>
<dbReference type="SUPFAM" id="SSF52047">
    <property type="entry name" value="RNI-like"/>
    <property type="match status" value="1"/>
</dbReference>
<evidence type="ECO:0000256" key="7">
    <source>
        <dbReference type="ARBA" id="ARBA00022729"/>
    </source>
</evidence>
<evidence type="ECO:0000256" key="9">
    <source>
        <dbReference type="ARBA" id="ARBA00022989"/>
    </source>
</evidence>
<keyword evidence="11" id="KW-0325">Glycoprotein</keyword>
<keyword evidence="4" id="KW-0597">Phosphoprotein</keyword>
<keyword evidence="9 12" id="KW-1133">Transmembrane helix</keyword>
<comment type="subcellular location">
    <subcellularLocation>
        <location evidence="1">Cell membrane</location>
        <topology evidence="1">Single-pass type I membrane protein</topology>
    </subcellularLocation>
</comment>
<evidence type="ECO:0000256" key="10">
    <source>
        <dbReference type="ARBA" id="ARBA00023136"/>
    </source>
</evidence>
<keyword evidence="14" id="KW-1185">Reference proteome</keyword>
<evidence type="ECO:0000313" key="13">
    <source>
        <dbReference type="EMBL" id="GJM90854.1"/>
    </source>
</evidence>
<dbReference type="InterPro" id="IPR046956">
    <property type="entry name" value="RLP23-like"/>
</dbReference>
<name>A0AAV5BWT2_ELECO</name>
<keyword evidence="6 12" id="KW-0812">Transmembrane</keyword>
<dbReference type="FunFam" id="3.80.10.10:FF:000722">
    <property type="entry name" value="Leucine-rich repeat receptor-like protein kinase"/>
    <property type="match status" value="1"/>
</dbReference>
<dbReference type="PROSITE" id="PS51450">
    <property type="entry name" value="LRR"/>
    <property type="match status" value="1"/>
</dbReference>
<evidence type="ECO:0000256" key="3">
    <source>
        <dbReference type="ARBA" id="ARBA00022475"/>
    </source>
</evidence>
<keyword evidence="5" id="KW-0433">Leucine-rich repeat</keyword>
<evidence type="ECO:0000256" key="4">
    <source>
        <dbReference type="ARBA" id="ARBA00022553"/>
    </source>
</evidence>
<organism evidence="13 14">
    <name type="scientific">Eleusine coracana subsp. coracana</name>
    <dbReference type="NCBI Taxonomy" id="191504"/>
    <lineage>
        <taxon>Eukaryota</taxon>
        <taxon>Viridiplantae</taxon>
        <taxon>Streptophyta</taxon>
        <taxon>Embryophyta</taxon>
        <taxon>Tracheophyta</taxon>
        <taxon>Spermatophyta</taxon>
        <taxon>Magnoliopsida</taxon>
        <taxon>Liliopsida</taxon>
        <taxon>Poales</taxon>
        <taxon>Poaceae</taxon>
        <taxon>PACMAD clade</taxon>
        <taxon>Chloridoideae</taxon>
        <taxon>Cynodonteae</taxon>
        <taxon>Eleusininae</taxon>
        <taxon>Eleusine</taxon>
    </lineage>
</organism>
<keyword evidence="10 12" id="KW-0472">Membrane</keyword>
<keyword evidence="3" id="KW-1003">Cell membrane</keyword>
<evidence type="ECO:0000256" key="6">
    <source>
        <dbReference type="ARBA" id="ARBA00022692"/>
    </source>
</evidence>
<feature type="transmembrane region" description="Helical" evidence="12">
    <location>
        <begin position="324"/>
        <end position="344"/>
    </location>
</feature>
<dbReference type="GO" id="GO:0005886">
    <property type="term" value="C:plasma membrane"/>
    <property type="evidence" value="ECO:0007669"/>
    <property type="project" value="UniProtKB-SubCell"/>
</dbReference>
<comment type="caution">
    <text evidence="13">The sequence shown here is derived from an EMBL/GenBank/DDBJ whole genome shotgun (WGS) entry which is preliminary data.</text>
</comment>
<dbReference type="Pfam" id="PF00560">
    <property type="entry name" value="LRR_1"/>
    <property type="match status" value="5"/>
</dbReference>
<dbReference type="FunFam" id="3.80.10.10:FF:000383">
    <property type="entry name" value="Leucine-rich repeat receptor protein kinase EMS1"/>
    <property type="match status" value="2"/>
</dbReference>
<keyword evidence="8" id="KW-0677">Repeat</keyword>
<dbReference type="PRINTS" id="PR00019">
    <property type="entry name" value="LEURICHRPT"/>
</dbReference>
<dbReference type="Proteomes" id="UP001054889">
    <property type="component" value="Unassembled WGS sequence"/>
</dbReference>
<evidence type="ECO:0000256" key="1">
    <source>
        <dbReference type="ARBA" id="ARBA00004251"/>
    </source>
</evidence>
<dbReference type="SMART" id="SM00369">
    <property type="entry name" value="LRR_TYP"/>
    <property type="match status" value="4"/>
</dbReference>
<dbReference type="Gene3D" id="3.80.10.10">
    <property type="entry name" value="Ribonuclease Inhibitor"/>
    <property type="match status" value="1"/>
</dbReference>
<dbReference type="AlphaFoldDB" id="A0AAV5BWT2"/>
<proteinExistence type="inferred from homology"/>
<evidence type="ECO:0000256" key="2">
    <source>
        <dbReference type="ARBA" id="ARBA00009592"/>
    </source>
</evidence>
<evidence type="ECO:0000313" key="14">
    <source>
        <dbReference type="Proteomes" id="UP001054889"/>
    </source>
</evidence>
<evidence type="ECO:0000256" key="5">
    <source>
        <dbReference type="ARBA" id="ARBA00022614"/>
    </source>
</evidence>
<dbReference type="PANTHER" id="PTHR48063">
    <property type="entry name" value="LRR RECEPTOR-LIKE KINASE"/>
    <property type="match status" value="1"/>
</dbReference>
<reference evidence="13" key="2">
    <citation type="submission" date="2021-12" db="EMBL/GenBank/DDBJ databases">
        <title>Resequencing data analysis of finger millet.</title>
        <authorList>
            <person name="Hatakeyama M."/>
            <person name="Aluri S."/>
            <person name="Balachadran M.T."/>
            <person name="Sivarajan S.R."/>
            <person name="Poveda L."/>
            <person name="Shimizu-Inatsugi R."/>
            <person name="Schlapbach R."/>
            <person name="Sreeman S.M."/>
            <person name="Shimizu K.K."/>
        </authorList>
    </citation>
    <scope>NUCLEOTIDE SEQUENCE</scope>
</reference>
<dbReference type="InterPro" id="IPR032675">
    <property type="entry name" value="LRR_dom_sf"/>
</dbReference>
<accession>A0AAV5BWT2</accession>
<comment type="similarity">
    <text evidence="2">Belongs to the RLP family.</text>
</comment>
<dbReference type="Pfam" id="PF13855">
    <property type="entry name" value="LRR_8"/>
    <property type="match status" value="1"/>
</dbReference>
<gene>
    <name evidence="13" type="primary">ga07174</name>
    <name evidence="13" type="ORF">PR202_ga07174</name>
</gene>